<dbReference type="AlphaFoldDB" id="A0A3Q7IE90"/>
<evidence type="ECO:0000313" key="3">
    <source>
        <dbReference type="Proteomes" id="UP000004994"/>
    </source>
</evidence>
<dbReference type="Gramene" id="Solyc10g018930.1.1">
    <property type="protein sequence ID" value="Solyc10g018930.1.1.1"/>
    <property type="gene ID" value="Solyc10g018930.1"/>
</dbReference>
<keyword evidence="1" id="KW-0732">Signal</keyword>
<dbReference type="EnsemblPlants" id="Solyc10g018930.1.1">
    <property type="protein sequence ID" value="Solyc10g018930.1.1.1"/>
    <property type="gene ID" value="Solyc10g018930.1"/>
</dbReference>
<dbReference type="PaxDb" id="4081-Solyc10g018930.1.1"/>
<dbReference type="Proteomes" id="UP000004994">
    <property type="component" value="Chromosome 10"/>
</dbReference>
<name>A0A3Q7IE90_SOLLC</name>
<keyword evidence="3" id="KW-1185">Reference proteome</keyword>
<dbReference type="InParanoid" id="A0A3Q7IE90"/>
<evidence type="ECO:0000256" key="1">
    <source>
        <dbReference type="SAM" id="SignalP"/>
    </source>
</evidence>
<accession>A0A3Q7IE90</accession>
<protein>
    <submittedName>
        <fullName evidence="2">Uncharacterized protein</fullName>
    </submittedName>
</protein>
<feature type="signal peptide" evidence="1">
    <location>
        <begin position="1"/>
        <end position="21"/>
    </location>
</feature>
<sequence>MLVLKLVVSMLMMLVVHMVDSLHSVDVPHLLLLFLDHVLHVNMKNAKIKRFN</sequence>
<evidence type="ECO:0000313" key="2">
    <source>
        <dbReference type="EnsemblPlants" id="Solyc10g018930.1.1.1"/>
    </source>
</evidence>
<reference evidence="2" key="2">
    <citation type="submission" date="2019-01" db="UniProtKB">
        <authorList>
            <consortium name="EnsemblPlants"/>
        </authorList>
    </citation>
    <scope>IDENTIFICATION</scope>
    <source>
        <strain evidence="2">cv. Heinz 1706</strain>
    </source>
</reference>
<feature type="chain" id="PRO_5018546112" evidence="1">
    <location>
        <begin position="22"/>
        <end position="52"/>
    </location>
</feature>
<proteinExistence type="predicted"/>
<organism evidence="2">
    <name type="scientific">Solanum lycopersicum</name>
    <name type="common">Tomato</name>
    <name type="synonym">Lycopersicon esculentum</name>
    <dbReference type="NCBI Taxonomy" id="4081"/>
    <lineage>
        <taxon>Eukaryota</taxon>
        <taxon>Viridiplantae</taxon>
        <taxon>Streptophyta</taxon>
        <taxon>Embryophyta</taxon>
        <taxon>Tracheophyta</taxon>
        <taxon>Spermatophyta</taxon>
        <taxon>Magnoliopsida</taxon>
        <taxon>eudicotyledons</taxon>
        <taxon>Gunneridae</taxon>
        <taxon>Pentapetalae</taxon>
        <taxon>asterids</taxon>
        <taxon>lamiids</taxon>
        <taxon>Solanales</taxon>
        <taxon>Solanaceae</taxon>
        <taxon>Solanoideae</taxon>
        <taxon>Solaneae</taxon>
        <taxon>Solanum</taxon>
        <taxon>Solanum subgen. Lycopersicon</taxon>
    </lineage>
</organism>
<reference evidence="2" key="1">
    <citation type="journal article" date="2012" name="Nature">
        <title>The tomato genome sequence provides insights into fleshy fruit evolution.</title>
        <authorList>
            <consortium name="Tomato Genome Consortium"/>
        </authorList>
    </citation>
    <scope>NUCLEOTIDE SEQUENCE [LARGE SCALE GENOMIC DNA]</scope>
    <source>
        <strain evidence="2">cv. Heinz 1706</strain>
    </source>
</reference>